<reference evidence="3" key="2">
    <citation type="submission" date="2016-05" db="EMBL/GenBank/DDBJ databases">
        <authorList>
            <person name="Lavstsen T."/>
            <person name="Jespersen J.S."/>
        </authorList>
    </citation>
    <scope>NUCLEOTIDE SEQUENCE [LARGE SCALE GENOMIC DNA]</scope>
</reference>
<evidence type="ECO:0000313" key="2">
    <source>
        <dbReference type="EMBL" id="SBS84904.1"/>
    </source>
</evidence>
<evidence type="ECO:0000256" key="1">
    <source>
        <dbReference type="PROSITE-ProRule" id="PRU00221"/>
    </source>
</evidence>
<dbReference type="EMBL" id="FLQU01000382">
    <property type="protein sequence ID" value="SBS84904.1"/>
    <property type="molecule type" value="Genomic_DNA"/>
</dbReference>
<dbReference type="VEuPathDB" id="PlasmoDB:PocGH01_11015900"/>
<gene>
    <name evidence="3" type="ORF">POVCU1_025970</name>
    <name evidence="2" type="ORF">POVCU2_0028600</name>
</gene>
<protein>
    <submittedName>
        <fullName evidence="3">Uncharacterized protein</fullName>
    </submittedName>
</protein>
<dbReference type="Proteomes" id="UP000078560">
    <property type="component" value="Unassembled WGS sequence"/>
</dbReference>
<dbReference type="InterPro" id="IPR036322">
    <property type="entry name" value="WD40_repeat_dom_sf"/>
</dbReference>
<evidence type="ECO:0000313" key="3">
    <source>
        <dbReference type="EMBL" id="SBS93542.1"/>
    </source>
</evidence>
<dbReference type="InterPro" id="IPR015943">
    <property type="entry name" value="WD40/YVTN_repeat-like_dom_sf"/>
</dbReference>
<reference evidence="4 5" key="1">
    <citation type="submission" date="2016-05" db="EMBL/GenBank/DDBJ databases">
        <authorList>
            <person name="Naeem Raeece"/>
        </authorList>
    </citation>
    <scope>NUCLEOTIDE SEQUENCE [LARGE SCALE GENOMIC DNA]</scope>
</reference>
<dbReference type="InterPro" id="IPR001680">
    <property type="entry name" value="WD40_rpt"/>
</dbReference>
<dbReference type="EMBL" id="FLQV01000476">
    <property type="protein sequence ID" value="SBS93542.1"/>
    <property type="molecule type" value="Genomic_DNA"/>
</dbReference>
<accession>A0A1A8WMT6</accession>
<proteinExistence type="predicted"/>
<name>A0A1A8WMT6_PLAOA</name>
<feature type="repeat" description="WD" evidence="1">
    <location>
        <begin position="11"/>
        <end position="51"/>
    </location>
</feature>
<evidence type="ECO:0000313" key="4">
    <source>
        <dbReference type="Proteomes" id="UP000078546"/>
    </source>
</evidence>
<dbReference type="Proteomes" id="UP000078546">
    <property type="component" value="Unassembled WGS sequence"/>
</dbReference>
<dbReference type="AlphaFoldDB" id="A0A1A8WMT6"/>
<dbReference type="PROSITE" id="PS50082">
    <property type="entry name" value="WD_REPEATS_2"/>
    <property type="match status" value="1"/>
</dbReference>
<organism evidence="3 4">
    <name type="scientific">Plasmodium ovale curtisi</name>
    <dbReference type="NCBI Taxonomy" id="864141"/>
    <lineage>
        <taxon>Eukaryota</taxon>
        <taxon>Sar</taxon>
        <taxon>Alveolata</taxon>
        <taxon>Apicomplexa</taxon>
        <taxon>Aconoidasida</taxon>
        <taxon>Haemosporida</taxon>
        <taxon>Plasmodiidae</taxon>
        <taxon>Plasmodium</taxon>
        <taxon>Plasmodium (Plasmodium)</taxon>
    </lineage>
</organism>
<dbReference type="Gene3D" id="2.130.10.10">
    <property type="entry name" value="YVTN repeat-like/Quinoprotein amine dehydrogenase"/>
    <property type="match status" value="2"/>
</dbReference>
<dbReference type="SUPFAM" id="SSF50978">
    <property type="entry name" value="WD40 repeat-like"/>
    <property type="match status" value="1"/>
</dbReference>
<keyword evidence="1" id="KW-0853">WD repeat</keyword>
<sequence length="368" mass="42186">MGRKKQALFYLSNHSDNICSVKFYDENNLMSSCNCGIVTLWDLMNKKSVRNYKVSNYSALYSCMFNEETFFVKTKEGSVKLWNLKYDKCVTKFDANNFTFAKPYSIHNKIVTPINHNGDIAVYDVNIRHNSLLSDSQESSFSIKGGCVTDGGTITTGWSKLVLPFREIKKKLENTEILIYGKNSNEYRNMTKGNLNLCSEIIDIYPLPLLGETFILACYEPSLFCIYDFRNPNDLISSFMIDVSENVLSYHVSNNNCVVSTNNNMIYTLTIHENQRVILRKVAKCEYNMSNIVIRPDNKIFISITNNTTINICDLDKVKIVDQISSYKYNYFSFLDFHILSGFFAAAEKGKISIWTNHASNFFSHTGE</sequence>
<evidence type="ECO:0000313" key="5">
    <source>
        <dbReference type="Proteomes" id="UP000078560"/>
    </source>
</evidence>